<name>A0A8J4BND3_9CHLO</name>
<dbReference type="GO" id="GO:0004620">
    <property type="term" value="F:phospholipase activity"/>
    <property type="evidence" value="ECO:0007669"/>
    <property type="project" value="TreeGrafter"/>
</dbReference>
<dbReference type="Gene3D" id="1.25.40.20">
    <property type="entry name" value="Ankyrin repeat-containing domain"/>
    <property type="match status" value="1"/>
</dbReference>
<dbReference type="PANTHER" id="PTHR12393">
    <property type="entry name" value="SPHINGOMYELIN PHOSPHODIESTERASE RELATED"/>
    <property type="match status" value="1"/>
</dbReference>
<evidence type="ECO:0008006" key="3">
    <source>
        <dbReference type="Google" id="ProtNLM"/>
    </source>
</evidence>
<evidence type="ECO:0000313" key="1">
    <source>
        <dbReference type="EMBL" id="GIL64092.1"/>
    </source>
</evidence>
<keyword evidence="2" id="KW-1185">Reference proteome</keyword>
<dbReference type="SUPFAM" id="SSF48403">
    <property type="entry name" value="Ankyrin repeat"/>
    <property type="match status" value="1"/>
</dbReference>
<evidence type="ECO:0000313" key="2">
    <source>
        <dbReference type="Proteomes" id="UP000747399"/>
    </source>
</evidence>
<dbReference type="GO" id="GO:0071944">
    <property type="term" value="C:cell periphery"/>
    <property type="evidence" value="ECO:0007669"/>
    <property type="project" value="TreeGrafter"/>
</dbReference>
<reference evidence="1" key="1">
    <citation type="journal article" date="2021" name="Proc. Natl. Acad. Sci. U.S.A.">
        <title>Three genomes in the algal genus Volvox reveal the fate of a haploid sex-determining region after a transition to homothallism.</title>
        <authorList>
            <person name="Yamamoto K."/>
            <person name="Hamaji T."/>
            <person name="Kawai-Toyooka H."/>
            <person name="Matsuzaki R."/>
            <person name="Takahashi F."/>
            <person name="Nishimura Y."/>
            <person name="Kawachi M."/>
            <person name="Noguchi H."/>
            <person name="Minakuchi Y."/>
            <person name="Umen J.G."/>
            <person name="Toyoda A."/>
            <person name="Nozaki H."/>
        </authorList>
    </citation>
    <scope>NUCLEOTIDE SEQUENCE</scope>
    <source>
        <strain evidence="1">NIES-3780</strain>
    </source>
</reference>
<dbReference type="GO" id="GO:0005783">
    <property type="term" value="C:endoplasmic reticulum"/>
    <property type="evidence" value="ECO:0007669"/>
    <property type="project" value="TreeGrafter"/>
</dbReference>
<proteinExistence type="predicted"/>
<dbReference type="GO" id="GO:0046513">
    <property type="term" value="P:ceramide biosynthetic process"/>
    <property type="evidence" value="ECO:0007669"/>
    <property type="project" value="TreeGrafter"/>
</dbReference>
<comment type="caution">
    <text evidence="1">The sequence shown here is derived from an EMBL/GenBank/DDBJ whole genome shotgun (WGS) entry which is preliminary data.</text>
</comment>
<dbReference type="AlphaFoldDB" id="A0A8J4BND3"/>
<dbReference type="Proteomes" id="UP000747399">
    <property type="component" value="Unassembled WGS sequence"/>
</dbReference>
<gene>
    <name evidence="1" type="ORF">Vafri_18066</name>
</gene>
<dbReference type="EMBL" id="BNCO01000063">
    <property type="protein sequence ID" value="GIL64092.1"/>
    <property type="molecule type" value="Genomic_DNA"/>
</dbReference>
<sequence>MPDIPLGRRRARPASHIWTPDILQSVAAFLPPNVMACTIRLVNKSAADQFKHFVTTRLSQSVPEHAFRHHWGFPAATRTLTYEERTQLLCLTASSRSLVNLKLAIKSTGLLPQPKVLYAAVKAGNIRVCDWLIRSGCRCPLMDMGRAIGESGSKEIYAWAFGIIDLFEDHSDAIPGSRSKRSTPDRFNSYSRSNSHNCRIHTAWAATCAAACSGREEFLRWLLQRLLELPQVSGCTLRAFNPIHLLEGAAEGCRLATLQWLHQQLPKLQLLSTPNRNQEQQLPLSLKRVQRLLGAAARSPTPDWRAKLEWLEDLWQQRQQFNEVHEVPDVCQAVMSHPTEAAERLMWLQQRGYSVSTGTALVTACKNGCMAAVQVLLSQGLSADAAMSPAAKAAVMGGHLAILQALHGFRPLERTDGVYMLEVAAGGGHVKIVAWLVEVLGIGLGDGYGELLTKAASRSGSVEMIAWLQERSCPWSSECLSLAAKAGCEMAVTYLVEHGCCIPRQSGAPYVLAVQNDDMAMVRCLRRLGVPWDPKGSTFTACVRNVGADKRRLPLLEWLVKKGCPVNWLAAKKYAGPGGQLVTSWLKSMKAERRQRKRKCPEQPLEQTRIAKL</sequence>
<dbReference type="GO" id="GO:0030149">
    <property type="term" value="P:sphingolipid catabolic process"/>
    <property type="evidence" value="ECO:0007669"/>
    <property type="project" value="TreeGrafter"/>
</dbReference>
<dbReference type="InterPro" id="IPR036770">
    <property type="entry name" value="Ankyrin_rpt-contain_sf"/>
</dbReference>
<protein>
    <recommendedName>
        <fullName evidence="3">Ankyrin repeat domain-containing protein</fullName>
    </recommendedName>
</protein>
<organism evidence="1 2">
    <name type="scientific">Volvox africanus</name>
    <dbReference type="NCBI Taxonomy" id="51714"/>
    <lineage>
        <taxon>Eukaryota</taxon>
        <taxon>Viridiplantae</taxon>
        <taxon>Chlorophyta</taxon>
        <taxon>core chlorophytes</taxon>
        <taxon>Chlorophyceae</taxon>
        <taxon>CS clade</taxon>
        <taxon>Chlamydomonadales</taxon>
        <taxon>Volvocaceae</taxon>
        <taxon>Volvox</taxon>
    </lineage>
</organism>
<dbReference type="PANTHER" id="PTHR12393:SF6">
    <property type="entry name" value="SPHINGOMYELIN PHOSPHODIESTERASE 2"/>
    <property type="match status" value="1"/>
</dbReference>
<accession>A0A8J4BND3</accession>
<dbReference type="GO" id="GO:0016020">
    <property type="term" value="C:membrane"/>
    <property type="evidence" value="ECO:0007669"/>
    <property type="project" value="TreeGrafter"/>
</dbReference>